<protein>
    <submittedName>
        <fullName evidence="5">High mobility group box-domain-containing protein</fullName>
    </submittedName>
</protein>
<name>A0AAN6Y418_9PEZI</name>
<feature type="DNA-binding region" description="HMG box" evidence="3">
    <location>
        <begin position="84"/>
        <end position="152"/>
    </location>
</feature>
<feature type="domain" description="HMG box" evidence="4">
    <location>
        <begin position="84"/>
        <end position="152"/>
    </location>
</feature>
<accession>A0AAN6Y418</accession>
<dbReference type="CDD" id="cd01389">
    <property type="entry name" value="HMG-box_ROX1-like"/>
    <property type="match status" value="1"/>
</dbReference>
<reference evidence="5" key="2">
    <citation type="submission" date="2023-05" db="EMBL/GenBank/DDBJ databases">
        <authorList>
            <consortium name="Lawrence Berkeley National Laboratory"/>
            <person name="Steindorff A."/>
            <person name="Hensen N."/>
            <person name="Bonometti L."/>
            <person name="Westerberg I."/>
            <person name="Brannstrom I.O."/>
            <person name="Guillou S."/>
            <person name="Cros-Aarteil S."/>
            <person name="Calhoun S."/>
            <person name="Haridas S."/>
            <person name="Kuo A."/>
            <person name="Mondo S."/>
            <person name="Pangilinan J."/>
            <person name="Riley R."/>
            <person name="Labutti K."/>
            <person name="Andreopoulos B."/>
            <person name="Lipzen A."/>
            <person name="Chen C."/>
            <person name="Yanf M."/>
            <person name="Daum C."/>
            <person name="Ng V."/>
            <person name="Clum A."/>
            <person name="Ohm R."/>
            <person name="Martin F."/>
            <person name="Silar P."/>
            <person name="Natvig D."/>
            <person name="Lalanne C."/>
            <person name="Gautier V."/>
            <person name="Ament-Velasquez S.L."/>
            <person name="Kruys A."/>
            <person name="Hutchinson M.I."/>
            <person name="Powell A.J."/>
            <person name="Barry K."/>
            <person name="Miller A.N."/>
            <person name="Grigoriev I.V."/>
            <person name="Debuchy R."/>
            <person name="Gladieux P."/>
            <person name="Thoren M.H."/>
            <person name="Johannesson H."/>
        </authorList>
    </citation>
    <scope>NUCLEOTIDE SEQUENCE</scope>
    <source>
        <strain evidence="5">PSN293</strain>
    </source>
</reference>
<dbReference type="GO" id="GO:0000981">
    <property type="term" value="F:DNA-binding transcription factor activity, RNA polymerase II-specific"/>
    <property type="evidence" value="ECO:0007669"/>
    <property type="project" value="TreeGrafter"/>
</dbReference>
<dbReference type="AlphaFoldDB" id="A0AAN6Y418"/>
<dbReference type="Pfam" id="PF00505">
    <property type="entry name" value="HMG_box"/>
    <property type="match status" value="1"/>
</dbReference>
<evidence type="ECO:0000313" key="6">
    <source>
        <dbReference type="Proteomes" id="UP001301769"/>
    </source>
</evidence>
<evidence type="ECO:0000256" key="3">
    <source>
        <dbReference type="PROSITE-ProRule" id="PRU00267"/>
    </source>
</evidence>
<organism evidence="5 6">
    <name type="scientific">Rhypophila decipiens</name>
    <dbReference type="NCBI Taxonomy" id="261697"/>
    <lineage>
        <taxon>Eukaryota</taxon>
        <taxon>Fungi</taxon>
        <taxon>Dikarya</taxon>
        <taxon>Ascomycota</taxon>
        <taxon>Pezizomycotina</taxon>
        <taxon>Sordariomycetes</taxon>
        <taxon>Sordariomycetidae</taxon>
        <taxon>Sordariales</taxon>
        <taxon>Naviculisporaceae</taxon>
        <taxon>Rhypophila</taxon>
    </lineage>
</organism>
<dbReference type="InterPro" id="IPR036910">
    <property type="entry name" value="HMG_box_dom_sf"/>
</dbReference>
<dbReference type="GO" id="GO:0005634">
    <property type="term" value="C:nucleus"/>
    <property type="evidence" value="ECO:0007669"/>
    <property type="project" value="UniProtKB-UniRule"/>
</dbReference>
<dbReference type="PANTHER" id="PTHR45789">
    <property type="entry name" value="FI18025P1"/>
    <property type="match status" value="1"/>
</dbReference>
<comment type="caution">
    <text evidence="5">The sequence shown here is derived from an EMBL/GenBank/DDBJ whole genome shotgun (WGS) entry which is preliminary data.</text>
</comment>
<dbReference type="EMBL" id="MU858140">
    <property type="protein sequence ID" value="KAK4211826.1"/>
    <property type="molecule type" value="Genomic_DNA"/>
</dbReference>
<evidence type="ECO:0000256" key="1">
    <source>
        <dbReference type="ARBA" id="ARBA00023125"/>
    </source>
</evidence>
<evidence type="ECO:0000256" key="2">
    <source>
        <dbReference type="ARBA" id="ARBA00023242"/>
    </source>
</evidence>
<gene>
    <name evidence="5" type="ORF">QBC37DRAFT_347239</name>
</gene>
<evidence type="ECO:0000259" key="4">
    <source>
        <dbReference type="PROSITE" id="PS50118"/>
    </source>
</evidence>
<proteinExistence type="predicted"/>
<keyword evidence="2 3" id="KW-0539">Nucleus</keyword>
<dbReference type="SUPFAM" id="SSF47095">
    <property type="entry name" value="HMG-box"/>
    <property type="match status" value="1"/>
</dbReference>
<dbReference type="InterPro" id="IPR051356">
    <property type="entry name" value="SOX/SOX-like_TF"/>
</dbReference>
<dbReference type="PANTHER" id="PTHR45789:SF2">
    <property type="entry name" value="FI18025P1"/>
    <property type="match status" value="1"/>
</dbReference>
<keyword evidence="6" id="KW-1185">Reference proteome</keyword>
<dbReference type="InterPro" id="IPR009071">
    <property type="entry name" value="HMG_box_dom"/>
</dbReference>
<dbReference type="GO" id="GO:0000978">
    <property type="term" value="F:RNA polymerase II cis-regulatory region sequence-specific DNA binding"/>
    <property type="evidence" value="ECO:0007669"/>
    <property type="project" value="TreeGrafter"/>
</dbReference>
<dbReference type="PROSITE" id="PS50118">
    <property type="entry name" value="HMG_BOX_2"/>
    <property type="match status" value="1"/>
</dbReference>
<sequence>MNTNQSPAIVDISSVPMTVPEVTAAPFEFTIGSTFADPLAIENFDPFGTQFNILGDNMANVGVYNEDFNAIPLEDDANDVGIRVPRPRNSFILYRQWMSKKLRTENPSLTAGSISQIVGSLWRTESARVKAHFQQLSRVEEERHRKKHPEYRYEARRVHEPTGARPRPILRGMHIAERLILSGH</sequence>
<dbReference type="SMART" id="SM00398">
    <property type="entry name" value="HMG"/>
    <property type="match status" value="1"/>
</dbReference>
<dbReference type="Gene3D" id="1.10.30.10">
    <property type="entry name" value="High mobility group box domain"/>
    <property type="match status" value="1"/>
</dbReference>
<keyword evidence="1 3" id="KW-0238">DNA-binding</keyword>
<dbReference type="Proteomes" id="UP001301769">
    <property type="component" value="Unassembled WGS sequence"/>
</dbReference>
<evidence type="ECO:0000313" key="5">
    <source>
        <dbReference type="EMBL" id="KAK4211826.1"/>
    </source>
</evidence>
<reference evidence="5" key="1">
    <citation type="journal article" date="2023" name="Mol. Phylogenet. Evol.">
        <title>Genome-scale phylogeny and comparative genomics of the fungal order Sordariales.</title>
        <authorList>
            <person name="Hensen N."/>
            <person name="Bonometti L."/>
            <person name="Westerberg I."/>
            <person name="Brannstrom I.O."/>
            <person name="Guillou S."/>
            <person name="Cros-Aarteil S."/>
            <person name="Calhoun S."/>
            <person name="Haridas S."/>
            <person name="Kuo A."/>
            <person name="Mondo S."/>
            <person name="Pangilinan J."/>
            <person name="Riley R."/>
            <person name="LaButti K."/>
            <person name="Andreopoulos B."/>
            <person name="Lipzen A."/>
            <person name="Chen C."/>
            <person name="Yan M."/>
            <person name="Daum C."/>
            <person name="Ng V."/>
            <person name="Clum A."/>
            <person name="Steindorff A."/>
            <person name="Ohm R.A."/>
            <person name="Martin F."/>
            <person name="Silar P."/>
            <person name="Natvig D.O."/>
            <person name="Lalanne C."/>
            <person name="Gautier V."/>
            <person name="Ament-Velasquez S.L."/>
            <person name="Kruys A."/>
            <person name="Hutchinson M.I."/>
            <person name="Powell A.J."/>
            <person name="Barry K."/>
            <person name="Miller A.N."/>
            <person name="Grigoriev I.V."/>
            <person name="Debuchy R."/>
            <person name="Gladieux P."/>
            <person name="Hiltunen Thoren M."/>
            <person name="Johannesson H."/>
        </authorList>
    </citation>
    <scope>NUCLEOTIDE SEQUENCE</scope>
    <source>
        <strain evidence="5">PSN293</strain>
    </source>
</reference>